<evidence type="ECO:0008006" key="5">
    <source>
        <dbReference type="Google" id="ProtNLM"/>
    </source>
</evidence>
<accession>A0A2N8KXZ5</accession>
<dbReference type="PANTHER" id="PTHR43581:SF2">
    <property type="entry name" value="EXCINUCLEASE ATPASE SUBUNIT"/>
    <property type="match status" value="1"/>
</dbReference>
<dbReference type="InterPro" id="IPR022532">
    <property type="entry name" value="DUF3696"/>
</dbReference>
<evidence type="ECO:0000313" key="3">
    <source>
        <dbReference type="EMBL" id="PND38272.1"/>
    </source>
</evidence>
<dbReference type="OrthoDB" id="3322489at2"/>
<feature type="domain" description="Endonuclease GajA/Old nuclease/RecF-like AAA" evidence="2">
    <location>
        <begin position="9"/>
        <end position="54"/>
    </location>
</feature>
<dbReference type="SUPFAM" id="SSF52540">
    <property type="entry name" value="P-loop containing nucleoside triphosphate hydrolases"/>
    <property type="match status" value="1"/>
</dbReference>
<name>A0A2N8KXZ5_9BURK</name>
<dbReference type="EMBL" id="POSP01000003">
    <property type="protein sequence ID" value="PND38272.1"/>
    <property type="molecule type" value="Genomic_DNA"/>
</dbReference>
<feature type="domain" description="DUF3696" evidence="1">
    <location>
        <begin position="500"/>
        <end position="542"/>
    </location>
</feature>
<dbReference type="AlphaFoldDB" id="A0A2N8KXZ5"/>
<evidence type="ECO:0000313" key="4">
    <source>
        <dbReference type="Proteomes" id="UP000235916"/>
    </source>
</evidence>
<proteinExistence type="predicted"/>
<feature type="domain" description="Endonuclease GajA/Old nuclease/RecF-like AAA" evidence="2">
    <location>
        <begin position="356"/>
        <end position="488"/>
    </location>
</feature>
<dbReference type="Gene3D" id="3.40.50.300">
    <property type="entry name" value="P-loop containing nucleotide triphosphate hydrolases"/>
    <property type="match status" value="1"/>
</dbReference>
<sequence length="543" mass="60404">MLRLTAYGVRNLRSLEDTGLIPLKPLTVLVGKNSAGKSSFARILPLLKQSAERRKQAPLLWFGRLVDFGSFDEALSSFANEPEIELLLRFSSSTPFYGARMRGAREASISQDELGPIDVRLTLVSDGDDSRTVLRALHLNVFGVKVDIQISSRESTIVVDGVPATPLQDTRLIFTQGAILPQMNLFIRESAGTAPVRDSTLFQPQRRLKLGQREARIAVSEFVHGNTLDERKDEIAFRLPLAPLDKLLQHCSGLRSAPDTWSTSMHLLSLKGVSQPLKKLQRALTILKLDELLSELDESMLGFCNGVSYLEPLRATAQRYYRREEVSIEELDPKGLNTTFFLQGLTQRERDSLNEWLSSTFGFKLLVKTAGGHSSLNIETEAGNESRNMADVGLGYSQLVPVAIQLWVASRKHDIRVINQRNRAIINSRVKYGGIVVIEQPELHLHPAYQAKLADVFASCIAPTEPDEGGRHGQNVKIMAETHSPNLINRLGELIDEGLLSAEDVQVLVFEPSRETSGGTRIEVASFDEHGVLQNWPIGFFDY</sequence>
<dbReference type="InterPro" id="IPR051396">
    <property type="entry name" value="Bact_Antivir_Def_Nuclease"/>
</dbReference>
<keyword evidence="4" id="KW-1185">Reference proteome</keyword>
<dbReference type="Proteomes" id="UP000235916">
    <property type="component" value="Unassembled WGS sequence"/>
</dbReference>
<evidence type="ECO:0000259" key="2">
    <source>
        <dbReference type="Pfam" id="PF13175"/>
    </source>
</evidence>
<dbReference type="InterPro" id="IPR041685">
    <property type="entry name" value="AAA_GajA/Old/RecF-like"/>
</dbReference>
<evidence type="ECO:0000259" key="1">
    <source>
        <dbReference type="Pfam" id="PF12476"/>
    </source>
</evidence>
<comment type="caution">
    <text evidence="3">The sequence shown here is derived from an EMBL/GenBank/DDBJ whole genome shotgun (WGS) entry which is preliminary data.</text>
</comment>
<gene>
    <name evidence="3" type="ORF">C1O66_12565</name>
</gene>
<organism evidence="3 4">
    <name type="scientific">Kinneretia aquatilis</name>
    <dbReference type="NCBI Taxonomy" id="2070761"/>
    <lineage>
        <taxon>Bacteria</taxon>
        <taxon>Pseudomonadati</taxon>
        <taxon>Pseudomonadota</taxon>
        <taxon>Betaproteobacteria</taxon>
        <taxon>Burkholderiales</taxon>
        <taxon>Sphaerotilaceae</taxon>
        <taxon>Roseateles</taxon>
    </lineage>
</organism>
<protein>
    <recommendedName>
        <fullName evidence="5">AAA domain-containing protein</fullName>
    </recommendedName>
</protein>
<dbReference type="PANTHER" id="PTHR43581">
    <property type="entry name" value="ATP/GTP PHOSPHATASE"/>
    <property type="match status" value="1"/>
</dbReference>
<dbReference type="Pfam" id="PF13175">
    <property type="entry name" value="AAA_15"/>
    <property type="match status" value="2"/>
</dbReference>
<dbReference type="Pfam" id="PF12476">
    <property type="entry name" value="DUF3696"/>
    <property type="match status" value="1"/>
</dbReference>
<reference evidence="3 4" key="1">
    <citation type="submission" date="2018-01" db="EMBL/GenBank/DDBJ databases">
        <title>Draft genome sequence of Paucibacter aquatile CR182 isolated from freshwater of the Nakdong River.</title>
        <authorList>
            <person name="Choi A."/>
            <person name="Chung E.J."/>
        </authorList>
    </citation>
    <scope>NUCLEOTIDE SEQUENCE [LARGE SCALE GENOMIC DNA]</scope>
    <source>
        <strain evidence="3 4">CR182</strain>
    </source>
</reference>
<dbReference type="InterPro" id="IPR027417">
    <property type="entry name" value="P-loop_NTPase"/>
</dbReference>